<gene>
    <name evidence="2" type="ORF">WG926_21880</name>
</gene>
<protein>
    <submittedName>
        <fullName evidence="2">Uncharacterized protein</fullName>
    </submittedName>
</protein>
<reference evidence="2 3" key="1">
    <citation type="submission" date="2024-03" db="EMBL/GenBank/DDBJ databases">
        <title>High-quality draft genome sequencing of Tistrella sp. BH-R2-4.</title>
        <authorList>
            <person name="Dong C."/>
        </authorList>
    </citation>
    <scope>NUCLEOTIDE SEQUENCE [LARGE SCALE GENOMIC DNA]</scope>
    <source>
        <strain evidence="2 3">BH-R2-4</strain>
    </source>
</reference>
<dbReference type="EMBL" id="JBBKTW010000009">
    <property type="protein sequence ID" value="MEN2990977.1"/>
    <property type="molecule type" value="Genomic_DNA"/>
</dbReference>
<sequence>MNVERPRSMLNAATNIHGLFRLRYTNLFVRDPDALCERTLMISAVAAIFGVSVLRALIGG</sequence>
<evidence type="ECO:0000256" key="1">
    <source>
        <dbReference type="SAM" id="Phobius"/>
    </source>
</evidence>
<comment type="caution">
    <text evidence="2">The sequence shown here is derived from an EMBL/GenBank/DDBJ whole genome shotgun (WGS) entry which is preliminary data.</text>
</comment>
<keyword evidence="1" id="KW-0472">Membrane</keyword>
<organism evidence="2 3">
    <name type="scientific">Tistrella arctica</name>
    <dbReference type="NCBI Taxonomy" id="3133430"/>
    <lineage>
        <taxon>Bacteria</taxon>
        <taxon>Pseudomonadati</taxon>
        <taxon>Pseudomonadota</taxon>
        <taxon>Alphaproteobacteria</taxon>
        <taxon>Geminicoccales</taxon>
        <taxon>Geminicoccaceae</taxon>
        <taxon>Tistrella</taxon>
    </lineage>
</organism>
<accession>A0ABU9YQL9</accession>
<keyword evidence="1" id="KW-1133">Transmembrane helix</keyword>
<dbReference type="RefSeq" id="WP_173189803.1">
    <property type="nucleotide sequence ID" value="NZ_JBBKTW010000009.1"/>
</dbReference>
<name>A0ABU9YQL9_9PROT</name>
<proteinExistence type="predicted"/>
<keyword evidence="3" id="KW-1185">Reference proteome</keyword>
<evidence type="ECO:0000313" key="3">
    <source>
        <dbReference type="Proteomes" id="UP001413721"/>
    </source>
</evidence>
<dbReference type="Proteomes" id="UP001413721">
    <property type="component" value="Unassembled WGS sequence"/>
</dbReference>
<feature type="transmembrane region" description="Helical" evidence="1">
    <location>
        <begin position="40"/>
        <end position="58"/>
    </location>
</feature>
<evidence type="ECO:0000313" key="2">
    <source>
        <dbReference type="EMBL" id="MEN2990977.1"/>
    </source>
</evidence>
<keyword evidence="1" id="KW-0812">Transmembrane</keyword>